<dbReference type="GO" id="GO:0043123">
    <property type="term" value="P:positive regulation of canonical NF-kappaB signal transduction"/>
    <property type="evidence" value="ECO:0007669"/>
    <property type="project" value="TreeGrafter"/>
</dbReference>
<name>A0A0P7YXC3_SCLFO</name>
<dbReference type="EMBL" id="JARO02002359">
    <property type="protein sequence ID" value="KPP72853.1"/>
    <property type="molecule type" value="Genomic_DNA"/>
</dbReference>
<dbReference type="PANTHER" id="PTHR13944:SF18">
    <property type="entry name" value="A-KINASE ANCHOR PROTEIN 13"/>
    <property type="match status" value="1"/>
</dbReference>
<evidence type="ECO:0008006" key="4">
    <source>
        <dbReference type="Google" id="ProtNLM"/>
    </source>
</evidence>
<comment type="caution">
    <text evidence="2">The sequence shown here is derived from an EMBL/GenBank/DDBJ whole genome shotgun (WGS) entry which is preliminary data.</text>
</comment>
<protein>
    <recommendedName>
        <fullName evidence="4">A-kinase anchor protein 13-like</fullName>
    </recommendedName>
</protein>
<feature type="compositionally biased region" description="Basic and acidic residues" evidence="1">
    <location>
        <begin position="195"/>
        <end position="208"/>
    </location>
</feature>
<feature type="region of interest" description="Disordered" evidence="1">
    <location>
        <begin position="117"/>
        <end position="254"/>
    </location>
</feature>
<feature type="compositionally biased region" description="Polar residues" evidence="1">
    <location>
        <begin position="19"/>
        <end position="34"/>
    </location>
</feature>
<gene>
    <name evidence="2" type="ORF">Z043_108109</name>
</gene>
<dbReference type="Proteomes" id="UP000034805">
    <property type="component" value="Unassembled WGS sequence"/>
</dbReference>
<feature type="region of interest" description="Disordered" evidence="1">
    <location>
        <begin position="67"/>
        <end position="100"/>
    </location>
</feature>
<dbReference type="AlphaFoldDB" id="A0A0P7YXC3"/>
<evidence type="ECO:0000313" key="3">
    <source>
        <dbReference type="Proteomes" id="UP000034805"/>
    </source>
</evidence>
<dbReference type="GO" id="GO:0005078">
    <property type="term" value="F:MAP-kinase scaffold activity"/>
    <property type="evidence" value="ECO:0007669"/>
    <property type="project" value="TreeGrafter"/>
</dbReference>
<sequence>MSECPSILPESPRCEARQSVDSSLSVTRQDSCSDTDGIFSPHAIEDNVFKKGEEAVTRTRRRQVWLSCSSTGAAGGTTGGSEAVRGGEAEEEEKDRLTEVPLRAAILRSSIRSLSPFRRHSWGPGKNAGGEAEMNQRRSVPATWPFRPSPVVSDVSGKPQTESATSACPAYSLEGLIPARDGGKDFPQRSTSSQEPRRSSRLDSEERGSLVSLTEEEQESDLADCSSLDSQKSGRLHLLRRSSPSMTLPLTKSVSMLAISQKELDGERTPRAPT</sequence>
<dbReference type="GO" id="GO:0071875">
    <property type="term" value="P:adrenergic receptor signaling pathway"/>
    <property type="evidence" value="ECO:0007669"/>
    <property type="project" value="TreeGrafter"/>
</dbReference>
<dbReference type="InterPro" id="IPR051632">
    <property type="entry name" value="Rho_GEF"/>
</dbReference>
<dbReference type="GO" id="GO:0035023">
    <property type="term" value="P:regulation of Rho protein signal transduction"/>
    <property type="evidence" value="ECO:0007669"/>
    <property type="project" value="TreeGrafter"/>
</dbReference>
<proteinExistence type="predicted"/>
<evidence type="ECO:0000313" key="2">
    <source>
        <dbReference type="EMBL" id="KPP72853.1"/>
    </source>
</evidence>
<dbReference type="GO" id="GO:0016020">
    <property type="term" value="C:membrane"/>
    <property type="evidence" value="ECO:0007669"/>
    <property type="project" value="TreeGrafter"/>
</dbReference>
<reference evidence="2 3" key="1">
    <citation type="submission" date="2015-08" db="EMBL/GenBank/DDBJ databases">
        <title>The genome of the Asian arowana (Scleropages formosus).</title>
        <authorList>
            <person name="Tan M.H."/>
            <person name="Gan H.M."/>
            <person name="Croft L.J."/>
            <person name="Austin C.M."/>
        </authorList>
    </citation>
    <scope>NUCLEOTIDE SEQUENCE [LARGE SCALE GENOMIC DNA]</scope>
    <source>
        <strain evidence="2">Aro1</strain>
    </source>
</reference>
<evidence type="ECO:0000256" key="1">
    <source>
        <dbReference type="SAM" id="MobiDB-lite"/>
    </source>
</evidence>
<feature type="compositionally biased region" description="Polar residues" evidence="1">
    <location>
        <begin position="242"/>
        <end position="254"/>
    </location>
</feature>
<accession>A0A0P7YXC3</accession>
<dbReference type="GO" id="GO:0015629">
    <property type="term" value="C:actin cytoskeleton"/>
    <property type="evidence" value="ECO:0007669"/>
    <property type="project" value="TreeGrafter"/>
</dbReference>
<dbReference type="PANTHER" id="PTHR13944">
    <property type="entry name" value="AGAP007712-PA"/>
    <property type="match status" value="1"/>
</dbReference>
<organism evidence="2 3">
    <name type="scientific">Scleropages formosus</name>
    <name type="common">Asian bonytongue</name>
    <name type="synonym">Osteoglossum formosum</name>
    <dbReference type="NCBI Taxonomy" id="113540"/>
    <lineage>
        <taxon>Eukaryota</taxon>
        <taxon>Metazoa</taxon>
        <taxon>Chordata</taxon>
        <taxon>Craniata</taxon>
        <taxon>Vertebrata</taxon>
        <taxon>Euteleostomi</taxon>
        <taxon>Actinopterygii</taxon>
        <taxon>Neopterygii</taxon>
        <taxon>Teleostei</taxon>
        <taxon>Osteoglossocephala</taxon>
        <taxon>Osteoglossomorpha</taxon>
        <taxon>Osteoglossiformes</taxon>
        <taxon>Osteoglossidae</taxon>
        <taxon>Scleropages</taxon>
    </lineage>
</organism>
<feature type="region of interest" description="Disordered" evidence="1">
    <location>
        <begin position="1"/>
        <end position="39"/>
    </location>
</feature>